<gene>
    <name evidence="7 10" type="primary">zwf</name>
    <name evidence="10" type="ORF">E0H73_41885</name>
</gene>
<feature type="binding site" evidence="7">
    <location>
        <position position="64"/>
    </location>
    <ligand>
        <name>NADP(+)</name>
        <dbReference type="ChEBI" id="CHEBI:58349"/>
    </ligand>
</feature>
<dbReference type="PRINTS" id="PR00079">
    <property type="entry name" value="G6PDHDRGNASE"/>
</dbReference>
<dbReference type="NCBIfam" id="NF009492">
    <property type="entry name" value="PRK12853.1-3"/>
    <property type="match status" value="1"/>
</dbReference>
<feature type="binding site" evidence="7">
    <location>
        <position position="263"/>
    </location>
    <ligand>
        <name>substrate</name>
    </ligand>
</feature>
<evidence type="ECO:0000256" key="6">
    <source>
        <dbReference type="ARBA" id="ARBA00023277"/>
    </source>
</evidence>
<dbReference type="PANTHER" id="PTHR23429:SF0">
    <property type="entry name" value="GLUCOSE-6-PHOSPHATE 1-DEHYDROGENASE"/>
    <property type="match status" value="1"/>
</dbReference>
<dbReference type="GO" id="GO:0005829">
    <property type="term" value="C:cytosol"/>
    <property type="evidence" value="ECO:0007669"/>
    <property type="project" value="TreeGrafter"/>
</dbReference>
<feature type="binding site" evidence="7">
    <location>
        <position position="368"/>
    </location>
    <ligand>
        <name>substrate</name>
    </ligand>
</feature>
<dbReference type="GO" id="GO:0009051">
    <property type="term" value="P:pentose-phosphate shunt, oxidative branch"/>
    <property type="evidence" value="ECO:0007669"/>
    <property type="project" value="TreeGrafter"/>
</dbReference>
<reference evidence="10 11" key="1">
    <citation type="submission" date="2019-02" db="EMBL/GenBank/DDBJ databases">
        <title>Kribbella capetownensis sp. nov. and Kribbella speibonae sp. nov., isolated from soil.</title>
        <authorList>
            <person name="Curtis S.M."/>
            <person name="Norton I."/>
            <person name="Everest G.J."/>
            <person name="Meyers P.R."/>
        </authorList>
    </citation>
    <scope>NUCLEOTIDE SEQUENCE [LARGE SCALE GENOMIC DNA]</scope>
    <source>
        <strain evidence="10 11">NRRL B-24813</strain>
    </source>
</reference>
<dbReference type="UniPathway" id="UPA00115">
    <property type="reaction ID" value="UER00408"/>
</dbReference>
<protein>
    <recommendedName>
        <fullName evidence="7">Glucose-6-phosphate 1-dehydrogenase</fullName>
        <shortName evidence="7">G6PD</shortName>
        <ecNumber evidence="7">1.1.1.49</ecNumber>
    </recommendedName>
</protein>
<keyword evidence="4 7" id="KW-0521">NADP</keyword>
<feature type="domain" description="Glucose-6-phosphate dehydrogenase NAD-binding" evidence="8">
    <location>
        <begin position="27"/>
        <end position="215"/>
    </location>
</feature>
<dbReference type="Gene3D" id="3.30.360.10">
    <property type="entry name" value="Dihydrodipicolinate Reductase, domain 2"/>
    <property type="match status" value="1"/>
</dbReference>
<evidence type="ECO:0000256" key="3">
    <source>
        <dbReference type="ARBA" id="ARBA00022526"/>
    </source>
</evidence>
<dbReference type="NCBIfam" id="TIGR00871">
    <property type="entry name" value="zwf"/>
    <property type="match status" value="1"/>
</dbReference>
<dbReference type="InterPro" id="IPR036291">
    <property type="entry name" value="NAD(P)-bd_dom_sf"/>
</dbReference>
<dbReference type="InterPro" id="IPR019796">
    <property type="entry name" value="G6P_DH_AS"/>
</dbReference>
<keyword evidence="5 7" id="KW-0560">Oxidoreductase</keyword>
<comment type="pathway">
    <text evidence="1 7">Carbohydrate degradation; pentose phosphate pathway; D-ribulose 5-phosphate from D-glucose 6-phosphate (oxidative stage): step 1/3.</text>
</comment>
<dbReference type="Gene3D" id="3.40.50.720">
    <property type="entry name" value="NAD(P)-binding Rossmann-like Domain"/>
    <property type="match status" value="1"/>
</dbReference>
<evidence type="ECO:0000256" key="2">
    <source>
        <dbReference type="ARBA" id="ARBA00009975"/>
    </source>
</evidence>
<feature type="binding site" evidence="7">
    <location>
        <position position="210"/>
    </location>
    <ligand>
        <name>substrate</name>
    </ligand>
</feature>
<dbReference type="PIRSF" id="PIRSF000110">
    <property type="entry name" value="G6PD"/>
    <property type="match status" value="1"/>
</dbReference>
<keyword evidence="6 7" id="KW-0119">Carbohydrate metabolism</keyword>
<dbReference type="Pfam" id="PF00479">
    <property type="entry name" value="G6PD_N"/>
    <property type="match status" value="1"/>
</dbReference>
<comment type="similarity">
    <text evidence="2 7">Belongs to the glucose-6-phosphate dehydrogenase family.</text>
</comment>
<evidence type="ECO:0000256" key="1">
    <source>
        <dbReference type="ARBA" id="ARBA00004937"/>
    </source>
</evidence>
<evidence type="ECO:0000256" key="5">
    <source>
        <dbReference type="ARBA" id="ARBA00023002"/>
    </source>
</evidence>
<dbReference type="InterPro" id="IPR022675">
    <property type="entry name" value="G6P_DH_C"/>
</dbReference>
<evidence type="ECO:0000259" key="8">
    <source>
        <dbReference type="Pfam" id="PF00479"/>
    </source>
</evidence>
<organism evidence="10 11">
    <name type="scientific">Kribbella pittospori</name>
    <dbReference type="NCBI Taxonomy" id="722689"/>
    <lineage>
        <taxon>Bacteria</taxon>
        <taxon>Bacillati</taxon>
        <taxon>Actinomycetota</taxon>
        <taxon>Actinomycetes</taxon>
        <taxon>Propionibacteriales</taxon>
        <taxon>Kribbellaceae</taxon>
        <taxon>Kribbella</taxon>
    </lineage>
</organism>
<comment type="caution">
    <text evidence="7">Lacks conserved residue(s) required for the propagation of feature annotation.</text>
</comment>
<evidence type="ECO:0000259" key="9">
    <source>
        <dbReference type="Pfam" id="PF02781"/>
    </source>
</evidence>
<dbReference type="PROSITE" id="PS00069">
    <property type="entry name" value="G6P_DEHYDROGENASE"/>
    <property type="match status" value="1"/>
</dbReference>
<dbReference type="AlphaFoldDB" id="A0A4V2M869"/>
<dbReference type="InterPro" id="IPR022674">
    <property type="entry name" value="G6P_DH_NAD-bd"/>
</dbReference>
<dbReference type="HAMAP" id="MF_00966">
    <property type="entry name" value="G6PD"/>
    <property type="match status" value="1"/>
</dbReference>
<comment type="function">
    <text evidence="7">Catalyzes the oxidation of glucose 6-phosphate to 6-phosphogluconolactone.</text>
</comment>
<dbReference type="SUPFAM" id="SSF51735">
    <property type="entry name" value="NAD(P)-binding Rossmann-fold domains"/>
    <property type="match status" value="1"/>
</dbReference>
<evidence type="ECO:0000256" key="4">
    <source>
        <dbReference type="ARBA" id="ARBA00022857"/>
    </source>
</evidence>
<evidence type="ECO:0000256" key="7">
    <source>
        <dbReference type="HAMAP-Rule" id="MF_00966"/>
    </source>
</evidence>
<evidence type="ECO:0000313" key="11">
    <source>
        <dbReference type="Proteomes" id="UP000291144"/>
    </source>
</evidence>
<feature type="active site" description="Proton acceptor" evidence="7">
    <location>
        <position position="268"/>
    </location>
</feature>
<keyword evidence="3 7" id="KW-0313">Glucose metabolism</keyword>
<feature type="domain" description="Glucose-6-phosphate dehydrogenase C-terminal" evidence="9">
    <location>
        <begin position="217"/>
        <end position="515"/>
    </location>
</feature>
<dbReference type="InterPro" id="IPR001282">
    <property type="entry name" value="G6P_DH"/>
</dbReference>
<dbReference type="SUPFAM" id="SSF55347">
    <property type="entry name" value="Glyceraldehyde-3-phosphate dehydrogenase-like, C-terminal domain"/>
    <property type="match status" value="1"/>
</dbReference>
<comment type="caution">
    <text evidence="10">The sequence shown here is derived from an EMBL/GenBank/DDBJ whole genome shotgun (WGS) entry which is preliminary data.</text>
</comment>
<dbReference type="Pfam" id="PF02781">
    <property type="entry name" value="G6PD_C"/>
    <property type="match status" value="1"/>
</dbReference>
<dbReference type="EMBL" id="SJKB01000025">
    <property type="protein sequence ID" value="TCC50382.1"/>
    <property type="molecule type" value="Genomic_DNA"/>
</dbReference>
<dbReference type="GO" id="GO:0004345">
    <property type="term" value="F:glucose-6-phosphate dehydrogenase activity"/>
    <property type="evidence" value="ECO:0007669"/>
    <property type="project" value="UniProtKB-UniRule"/>
</dbReference>
<comment type="catalytic activity">
    <reaction evidence="7">
        <text>D-glucose 6-phosphate + NADP(+) = 6-phospho-D-glucono-1,5-lactone + NADPH + H(+)</text>
        <dbReference type="Rhea" id="RHEA:15841"/>
        <dbReference type="ChEBI" id="CHEBI:15378"/>
        <dbReference type="ChEBI" id="CHEBI:57783"/>
        <dbReference type="ChEBI" id="CHEBI:57955"/>
        <dbReference type="ChEBI" id="CHEBI:58349"/>
        <dbReference type="ChEBI" id="CHEBI:61548"/>
        <dbReference type="EC" id="1.1.1.49"/>
    </reaction>
</comment>
<proteinExistence type="inferred from homology"/>
<feature type="binding site" evidence="7">
    <location>
        <position position="176"/>
    </location>
    <ligand>
        <name>NADP(+)</name>
        <dbReference type="ChEBI" id="CHEBI:58349"/>
    </ligand>
</feature>
<name>A0A4V2M869_9ACTN</name>
<dbReference type="OrthoDB" id="9802739at2"/>
<evidence type="ECO:0000313" key="10">
    <source>
        <dbReference type="EMBL" id="TCC50382.1"/>
    </source>
</evidence>
<dbReference type="GO" id="GO:0006006">
    <property type="term" value="P:glucose metabolic process"/>
    <property type="evidence" value="ECO:0007669"/>
    <property type="project" value="UniProtKB-KW"/>
</dbReference>
<feature type="binding site" evidence="7">
    <location>
        <position position="244"/>
    </location>
    <ligand>
        <name>substrate</name>
    </ligand>
</feature>
<keyword evidence="11" id="KW-1185">Reference proteome</keyword>
<dbReference type="PANTHER" id="PTHR23429">
    <property type="entry name" value="GLUCOSE-6-PHOSPHATE 1-DEHYDROGENASE G6PD"/>
    <property type="match status" value="1"/>
</dbReference>
<dbReference type="GO" id="GO:0050661">
    <property type="term" value="F:NADP binding"/>
    <property type="evidence" value="ECO:0007669"/>
    <property type="project" value="UniProtKB-UniRule"/>
</dbReference>
<dbReference type="RefSeq" id="WP_131366225.1">
    <property type="nucleotide sequence ID" value="NZ_SJKB01000025.1"/>
</dbReference>
<feature type="binding site" evidence="7">
    <location>
        <position position="206"/>
    </location>
    <ligand>
        <name>substrate</name>
    </ligand>
</feature>
<dbReference type="EC" id="1.1.1.49" evidence="7"/>
<sequence>MNASMASVNALLEGWQAQHVARPCVMVVFGASGDLCSRKLMPALQRLALRRELPGGFAVVGVARTQFNDEDFRRFARDAVSKYGAEGPAGSDEVWRSVTESFYYVAGDYRDDDTFRRLSAVLGDIDRRNGTGGNRLHYLAVPPAAFPIIVGALGRHRLNRPARAGTDVFVRIVIEKPYGRDLRTANELDACVHQVFEESQVYRIDHYLGKETVQNLLALRFANAIFEPIWNGHYVNAIQITVAESEGVAGRAGFYEQTGALRDIVQNHVMQVVALTLMEPPITMNADGIRDEKVKVFRSIESLSVDEVQSHVVAAQYAGGWVAGHRVPGYLDEPGVSPTSTTETYVALRLRADNWRWAGVPLYIRTGKRMPRRMSEVVVQFHAAPHLPFWPDQTRGLGPNTLVLRIQPDEGITLLFGGKVPGHGFDVRTVAMDFRYGSAFPGGGPEAYERLLLDAMLGDPTLFIRADEVMETWRIVEPILRCWEEGRKPVARYLAGTWGPEAADQLIELDGRRWWTR</sequence>
<dbReference type="Proteomes" id="UP000291144">
    <property type="component" value="Unassembled WGS sequence"/>
</dbReference>
<accession>A0A4V2M869</accession>